<gene>
    <name evidence="3" type="ORF">LX12_000140</name>
</gene>
<evidence type="ECO:0008006" key="5">
    <source>
        <dbReference type="Google" id="ProtNLM"/>
    </source>
</evidence>
<evidence type="ECO:0000256" key="1">
    <source>
        <dbReference type="SAM" id="MobiDB-lite"/>
    </source>
</evidence>
<dbReference type="Proteomes" id="UP001205740">
    <property type="component" value="Unassembled WGS sequence"/>
</dbReference>
<keyword evidence="2" id="KW-0472">Membrane</keyword>
<dbReference type="EMBL" id="JAMTCG010000001">
    <property type="protein sequence ID" value="MCP2158976.1"/>
    <property type="molecule type" value="Genomic_DNA"/>
</dbReference>
<name>A0ABT1GVG4_9NOCA</name>
<sequence>MADTEIAQTDKHSHELEVVDTGWQREPTDAPSARFGWHGESKTAMRVGGWISGLILLAMIIGNHKGHVEDIWLIAITALLWAILVRDLVLSRGKWRN</sequence>
<evidence type="ECO:0000256" key="2">
    <source>
        <dbReference type="SAM" id="Phobius"/>
    </source>
</evidence>
<evidence type="ECO:0000313" key="4">
    <source>
        <dbReference type="Proteomes" id="UP001205740"/>
    </source>
</evidence>
<proteinExistence type="predicted"/>
<evidence type="ECO:0000313" key="3">
    <source>
        <dbReference type="EMBL" id="MCP2158976.1"/>
    </source>
</evidence>
<feature type="transmembrane region" description="Helical" evidence="2">
    <location>
        <begin position="71"/>
        <end position="89"/>
    </location>
</feature>
<feature type="compositionally biased region" description="Basic and acidic residues" evidence="1">
    <location>
        <begin position="8"/>
        <end position="17"/>
    </location>
</feature>
<protein>
    <recommendedName>
        <fullName evidence="5">DUF2631 domain-containing protein</fullName>
    </recommendedName>
</protein>
<dbReference type="Pfam" id="PF10939">
    <property type="entry name" value="DUF2631"/>
    <property type="match status" value="1"/>
</dbReference>
<dbReference type="RefSeq" id="WP_253652599.1">
    <property type="nucleotide sequence ID" value="NZ_BAAAOE010000004.1"/>
</dbReference>
<accession>A0ABT1GVG4</accession>
<feature type="transmembrane region" description="Helical" evidence="2">
    <location>
        <begin position="47"/>
        <end position="65"/>
    </location>
</feature>
<feature type="region of interest" description="Disordered" evidence="1">
    <location>
        <begin position="1"/>
        <end position="35"/>
    </location>
</feature>
<dbReference type="InterPro" id="IPR024341">
    <property type="entry name" value="DUF2631"/>
</dbReference>
<keyword evidence="2" id="KW-1133">Transmembrane helix</keyword>
<keyword evidence="4" id="KW-1185">Reference proteome</keyword>
<reference evidence="3 4" key="1">
    <citation type="submission" date="2022-06" db="EMBL/GenBank/DDBJ databases">
        <title>Genomic Encyclopedia of Archaeal and Bacterial Type Strains, Phase II (KMG-II): from individual species to whole genera.</title>
        <authorList>
            <person name="Goeker M."/>
        </authorList>
    </citation>
    <scope>NUCLEOTIDE SEQUENCE [LARGE SCALE GENOMIC DNA]</scope>
    <source>
        <strain evidence="3 4">DSM 45037</strain>
    </source>
</reference>
<keyword evidence="2" id="KW-0812">Transmembrane</keyword>
<comment type="caution">
    <text evidence="3">The sequence shown here is derived from an EMBL/GenBank/DDBJ whole genome shotgun (WGS) entry which is preliminary data.</text>
</comment>
<organism evidence="3 4">
    <name type="scientific">Williamsia serinedens</name>
    <dbReference type="NCBI Taxonomy" id="391736"/>
    <lineage>
        <taxon>Bacteria</taxon>
        <taxon>Bacillati</taxon>
        <taxon>Actinomycetota</taxon>
        <taxon>Actinomycetes</taxon>
        <taxon>Mycobacteriales</taxon>
        <taxon>Nocardiaceae</taxon>
        <taxon>Williamsia</taxon>
    </lineage>
</organism>